<dbReference type="PANTHER" id="PTHR30055">
    <property type="entry name" value="HTH-TYPE TRANSCRIPTIONAL REGULATOR RUTR"/>
    <property type="match status" value="1"/>
</dbReference>
<dbReference type="InterPro" id="IPR009057">
    <property type="entry name" value="Homeodomain-like_sf"/>
</dbReference>
<dbReference type="SUPFAM" id="SSF46689">
    <property type="entry name" value="Homeodomain-like"/>
    <property type="match status" value="1"/>
</dbReference>
<evidence type="ECO:0000256" key="3">
    <source>
        <dbReference type="ARBA" id="ARBA00023163"/>
    </source>
</evidence>
<dbReference type="InterPro" id="IPR050109">
    <property type="entry name" value="HTH-type_TetR-like_transc_reg"/>
</dbReference>
<dbReference type="InterPro" id="IPR011075">
    <property type="entry name" value="TetR_C"/>
</dbReference>
<dbReference type="Pfam" id="PF16914">
    <property type="entry name" value="TetR_C_12"/>
    <property type="match status" value="1"/>
</dbReference>
<dbReference type="EMBL" id="CP109535">
    <property type="protein sequence ID" value="WTY97501.1"/>
    <property type="molecule type" value="Genomic_DNA"/>
</dbReference>
<dbReference type="AlphaFoldDB" id="A0AAU3GW78"/>
<dbReference type="PROSITE" id="PS50977">
    <property type="entry name" value="HTH_TETR_2"/>
    <property type="match status" value="1"/>
</dbReference>
<evidence type="ECO:0000313" key="7">
    <source>
        <dbReference type="EMBL" id="WTY97501.1"/>
    </source>
</evidence>
<dbReference type="Gene3D" id="1.10.357.10">
    <property type="entry name" value="Tetracycline Repressor, domain 2"/>
    <property type="match status" value="1"/>
</dbReference>
<dbReference type="GO" id="GO:0000976">
    <property type="term" value="F:transcription cis-regulatory region binding"/>
    <property type="evidence" value="ECO:0007669"/>
    <property type="project" value="TreeGrafter"/>
</dbReference>
<evidence type="ECO:0000259" key="6">
    <source>
        <dbReference type="PROSITE" id="PS50977"/>
    </source>
</evidence>
<feature type="DNA-binding region" description="H-T-H motif" evidence="4">
    <location>
        <begin position="64"/>
        <end position="83"/>
    </location>
</feature>
<dbReference type="InterPro" id="IPR001647">
    <property type="entry name" value="HTH_TetR"/>
</dbReference>
<dbReference type="SUPFAM" id="SSF48498">
    <property type="entry name" value="Tetracyclin repressor-like, C-terminal domain"/>
    <property type="match status" value="1"/>
</dbReference>
<accession>A0AAU3GW78</accession>
<keyword evidence="1" id="KW-0805">Transcription regulation</keyword>
<dbReference type="PANTHER" id="PTHR30055:SF146">
    <property type="entry name" value="HTH-TYPE TRANSCRIPTIONAL DUAL REGULATOR CECR"/>
    <property type="match status" value="1"/>
</dbReference>
<keyword evidence="3" id="KW-0804">Transcription</keyword>
<protein>
    <submittedName>
        <fullName evidence="7">TetR family transcriptional regulator</fullName>
    </submittedName>
</protein>
<evidence type="ECO:0000256" key="2">
    <source>
        <dbReference type="ARBA" id="ARBA00023125"/>
    </source>
</evidence>
<evidence type="ECO:0000256" key="1">
    <source>
        <dbReference type="ARBA" id="ARBA00023015"/>
    </source>
</evidence>
<name>A0AAU3GW78_9ACTN</name>
<evidence type="ECO:0000256" key="5">
    <source>
        <dbReference type="SAM" id="MobiDB-lite"/>
    </source>
</evidence>
<feature type="region of interest" description="Disordered" evidence="5">
    <location>
        <begin position="1"/>
        <end position="43"/>
    </location>
</feature>
<dbReference type="GO" id="GO:0003700">
    <property type="term" value="F:DNA-binding transcription factor activity"/>
    <property type="evidence" value="ECO:0007669"/>
    <property type="project" value="TreeGrafter"/>
</dbReference>
<evidence type="ECO:0000256" key="4">
    <source>
        <dbReference type="PROSITE-ProRule" id="PRU00335"/>
    </source>
</evidence>
<organism evidence="7">
    <name type="scientific">Streptomyces sp. NBC_01401</name>
    <dbReference type="NCBI Taxonomy" id="2903854"/>
    <lineage>
        <taxon>Bacteria</taxon>
        <taxon>Bacillati</taxon>
        <taxon>Actinomycetota</taxon>
        <taxon>Actinomycetes</taxon>
        <taxon>Kitasatosporales</taxon>
        <taxon>Streptomycetaceae</taxon>
        <taxon>Streptomyces</taxon>
    </lineage>
</organism>
<dbReference type="Pfam" id="PF00440">
    <property type="entry name" value="TetR_N"/>
    <property type="match status" value="1"/>
</dbReference>
<proteinExistence type="predicted"/>
<dbReference type="InterPro" id="IPR036271">
    <property type="entry name" value="Tet_transcr_reg_TetR-rel_C_sf"/>
</dbReference>
<sequence>MDENVGESVGENADKNVGANVGAKERTEVRSSSGRSRDRGRATRRRLIEATAQLCKERPGAEVSVAEIAKAGGVFPNQVTYYFGSKDSLLVHAAFLGLLHDARRIERIGHQAPDAAAFRRNIARAVLAMPSLPSVARALSAGISKPELAPVVDQHLQLLFRQSERFVDRIVESRGWRARRPLEVEARTFWSTALGAVLLVRAGAHGTVADLDLAGTLTIHDESESKSESEHG</sequence>
<gene>
    <name evidence="7" type="ORF">OG626_22705</name>
</gene>
<feature type="compositionally biased region" description="Basic and acidic residues" evidence="5">
    <location>
        <begin position="23"/>
        <end position="41"/>
    </location>
</feature>
<keyword evidence="2 4" id="KW-0238">DNA-binding</keyword>
<reference evidence="7" key="1">
    <citation type="submission" date="2022-10" db="EMBL/GenBank/DDBJ databases">
        <title>The complete genomes of actinobacterial strains from the NBC collection.</title>
        <authorList>
            <person name="Joergensen T.S."/>
            <person name="Alvarez Arevalo M."/>
            <person name="Sterndorff E.B."/>
            <person name="Faurdal D."/>
            <person name="Vuksanovic O."/>
            <person name="Mourched A.-S."/>
            <person name="Charusanti P."/>
            <person name="Shaw S."/>
            <person name="Blin K."/>
            <person name="Weber T."/>
        </authorList>
    </citation>
    <scope>NUCLEOTIDE SEQUENCE</scope>
    <source>
        <strain evidence="7">NBC_01401</strain>
    </source>
</reference>
<feature type="domain" description="HTH tetR-type" evidence="6">
    <location>
        <begin position="41"/>
        <end position="101"/>
    </location>
</feature>